<evidence type="ECO:0000256" key="3">
    <source>
        <dbReference type="ARBA" id="ARBA00022723"/>
    </source>
</evidence>
<dbReference type="GO" id="GO:0005506">
    <property type="term" value="F:iron ion binding"/>
    <property type="evidence" value="ECO:0007669"/>
    <property type="project" value="InterPro"/>
</dbReference>
<evidence type="ECO:0000313" key="6">
    <source>
        <dbReference type="Proteomes" id="UP001140562"/>
    </source>
</evidence>
<reference evidence="5" key="1">
    <citation type="submission" date="2022-10" db="EMBL/GenBank/DDBJ databases">
        <title>Tapping the CABI collections for fungal endophytes: first genome assemblies for Collariella, Neodidymelliopsis, Ascochyta clinopodiicola, Didymella pomorum, Didymosphaeria variabile, Neocosmospora piperis and Neocucurbitaria cava.</title>
        <authorList>
            <person name="Hill R."/>
        </authorList>
    </citation>
    <scope>NUCLEOTIDE SEQUENCE</scope>
    <source>
        <strain evidence="5">IMI 360193</strain>
    </source>
</reference>
<dbReference type="GO" id="GO:0008395">
    <property type="term" value="F:steroid hydroxylase activity"/>
    <property type="evidence" value="ECO:0007669"/>
    <property type="project" value="TreeGrafter"/>
</dbReference>
<comment type="similarity">
    <text evidence="1">Belongs to the cytochrome P450 family.</text>
</comment>
<dbReference type="InterPro" id="IPR036396">
    <property type="entry name" value="Cyt_P450_sf"/>
</dbReference>
<dbReference type="PANTHER" id="PTHR24304:SF2">
    <property type="entry name" value="24-HYDROXYCHOLESTEROL 7-ALPHA-HYDROXYLASE"/>
    <property type="match status" value="1"/>
</dbReference>
<dbReference type="EMBL" id="JAPEUV010000073">
    <property type="protein sequence ID" value="KAJ4334660.1"/>
    <property type="molecule type" value="Genomic_DNA"/>
</dbReference>
<dbReference type="GO" id="GO:0016705">
    <property type="term" value="F:oxidoreductase activity, acting on paired donors, with incorporation or reduction of molecular oxygen"/>
    <property type="evidence" value="ECO:0007669"/>
    <property type="project" value="InterPro"/>
</dbReference>
<dbReference type="Gene3D" id="1.10.630.10">
    <property type="entry name" value="Cytochrome P450"/>
    <property type="match status" value="1"/>
</dbReference>
<dbReference type="GO" id="GO:0020037">
    <property type="term" value="F:heme binding"/>
    <property type="evidence" value="ECO:0007669"/>
    <property type="project" value="InterPro"/>
</dbReference>
<name>A0A9W8WW97_9PLEO</name>
<organism evidence="5 6">
    <name type="scientific">Didymella glomerata</name>
    <dbReference type="NCBI Taxonomy" id="749621"/>
    <lineage>
        <taxon>Eukaryota</taxon>
        <taxon>Fungi</taxon>
        <taxon>Dikarya</taxon>
        <taxon>Ascomycota</taxon>
        <taxon>Pezizomycotina</taxon>
        <taxon>Dothideomycetes</taxon>
        <taxon>Pleosporomycetidae</taxon>
        <taxon>Pleosporales</taxon>
        <taxon>Pleosporineae</taxon>
        <taxon>Didymellaceae</taxon>
        <taxon>Didymella</taxon>
    </lineage>
</organism>
<protein>
    <recommendedName>
        <fullName evidence="7">Cytochrome P450</fullName>
    </recommendedName>
</protein>
<dbReference type="Proteomes" id="UP001140562">
    <property type="component" value="Unassembled WGS sequence"/>
</dbReference>
<evidence type="ECO:0000256" key="4">
    <source>
        <dbReference type="ARBA" id="ARBA00023004"/>
    </source>
</evidence>
<proteinExistence type="inferred from homology"/>
<sequence>MSSTLLVVASLIVFPFLTYYATSTSFFRRSDDKSVGKKPPTIPYFIPGVFNTAGFAQLGARKYFAELMVLEANDHLTAKAVKVEMLDKLFGSPNPEDHTYRSEAEVQHKDDGISSDKSRFYDSDTALASTADAFISNLSTNMHDKMFQYDTWTGIEDLWSFLQLVLIRCTIHTLFGSALLKQYPRMVRDYLDFNAAAEGFVPGMPRLMMSGASKPRGRLLEGMKKWVQDNGEAITAESPAYNEHAGLAAIRDHIYQCHRSAKHEDHALSHFSPITHKYDVLGLVQEPFVKSLQTEVRRLRTAKCVVRTNMTDGFPLDKLWSLPKGATVVMFSHDVALNTDAWKKAQPRLVEKPLEEFWAERFTRPEQKSRYRKSAGVESSGSDARDLGELVTQLTACDQFPGSHFISALQTATLTVLFAEFEIQLSDADEVDAILPPVREFAFGTVRPLDKVAVRIRKRRT</sequence>
<evidence type="ECO:0000256" key="1">
    <source>
        <dbReference type="ARBA" id="ARBA00010617"/>
    </source>
</evidence>
<keyword evidence="3" id="KW-0479">Metal-binding</keyword>
<comment type="caution">
    <text evidence="5">The sequence shown here is derived from an EMBL/GenBank/DDBJ whole genome shotgun (WGS) entry which is preliminary data.</text>
</comment>
<dbReference type="OrthoDB" id="3366823at2759"/>
<evidence type="ECO:0008006" key="7">
    <source>
        <dbReference type="Google" id="ProtNLM"/>
    </source>
</evidence>
<gene>
    <name evidence="5" type="ORF">N0V87_006696</name>
</gene>
<dbReference type="AlphaFoldDB" id="A0A9W8WW97"/>
<accession>A0A9W8WW97</accession>
<dbReference type="PANTHER" id="PTHR24304">
    <property type="entry name" value="CYTOCHROME P450 FAMILY 7"/>
    <property type="match status" value="1"/>
</dbReference>
<evidence type="ECO:0000313" key="5">
    <source>
        <dbReference type="EMBL" id="KAJ4334660.1"/>
    </source>
</evidence>
<evidence type="ECO:0000256" key="2">
    <source>
        <dbReference type="ARBA" id="ARBA00022617"/>
    </source>
</evidence>
<dbReference type="SUPFAM" id="SSF48264">
    <property type="entry name" value="Cytochrome P450"/>
    <property type="match status" value="1"/>
</dbReference>
<keyword evidence="6" id="KW-1185">Reference proteome</keyword>
<dbReference type="InterPro" id="IPR050529">
    <property type="entry name" value="CYP450_sterol_14alpha_dmase"/>
</dbReference>
<keyword evidence="2" id="KW-0349">Heme</keyword>
<keyword evidence="4" id="KW-0408">Iron</keyword>